<protein>
    <submittedName>
        <fullName evidence="1">Uncharacterized protein</fullName>
    </submittedName>
</protein>
<name>A0A0N9I4W5_9PSEU</name>
<reference evidence="1 2" key="1">
    <citation type="submission" date="2015-07" db="EMBL/GenBank/DDBJ databases">
        <title>Genome sequencing of Kibdelosporangium phytohabitans.</title>
        <authorList>
            <person name="Qin S."/>
            <person name="Xing K."/>
        </authorList>
    </citation>
    <scope>NUCLEOTIDE SEQUENCE [LARGE SCALE GENOMIC DNA]</scope>
    <source>
        <strain evidence="1 2">KLBMP1111</strain>
    </source>
</reference>
<dbReference type="KEGG" id="kphy:AOZ06_24775"/>
<keyword evidence="2" id="KW-1185">Reference proteome</keyword>
<dbReference type="RefSeq" id="WP_054291593.1">
    <property type="nucleotide sequence ID" value="NZ_CP012752.1"/>
</dbReference>
<dbReference type="STRING" id="860235.AOZ06_24775"/>
<dbReference type="Proteomes" id="UP000063699">
    <property type="component" value="Chromosome"/>
</dbReference>
<organism evidence="1 2">
    <name type="scientific">Kibdelosporangium phytohabitans</name>
    <dbReference type="NCBI Taxonomy" id="860235"/>
    <lineage>
        <taxon>Bacteria</taxon>
        <taxon>Bacillati</taxon>
        <taxon>Actinomycetota</taxon>
        <taxon>Actinomycetes</taxon>
        <taxon>Pseudonocardiales</taxon>
        <taxon>Pseudonocardiaceae</taxon>
        <taxon>Kibdelosporangium</taxon>
    </lineage>
</organism>
<dbReference type="AlphaFoldDB" id="A0A0N9I4W5"/>
<dbReference type="OrthoDB" id="3178131at2"/>
<accession>A0A0N9I4W5</accession>
<gene>
    <name evidence="1" type="ORF">AOZ06_24775</name>
</gene>
<dbReference type="EMBL" id="CP012752">
    <property type="protein sequence ID" value="ALG09689.1"/>
    <property type="molecule type" value="Genomic_DNA"/>
</dbReference>
<evidence type="ECO:0000313" key="2">
    <source>
        <dbReference type="Proteomes" id="UP000063699"/>
    </source>
</evidence>
<sequence>MHGVQELITGGAHENAPDDLARRVHAVSGGSSLLSTVEQHLTHIYRKLAIGGRSDLPSVLLQTADECECVTEVAGHDERDSAVG</sequence>
<proteinExistence type="predicted"/>
<evidence type="ECO:0000313" key="1">
    <source>
        <dbReference type="EMBL" id="ALG09689.1"/>
    </source>
</evidence>